<keyword evidence="3" id="KW-1185">Reference proteome</keyword>
<comment type="caution">
    <text evidence="2">The sequence shown here is derived from an EMBL/GenBank/DDBJ whole genome shotgun (WGS) entry which is preliminary data.</text>
</comment>
<evidence type="ECO:0000256" key="1">
    <source>
        <dbReference type="SAM" id="MobiDB-lite"/>
    </source>
</evidence>
<dbReference type="PANTHER" id="PTHR35493:SF1">
    <property type="entry name" value="STRUCTURAL MAINTENANCE OF CHROMOSOMES PROTEIN"/>
    <property type="match status" value="1"/>
</dbReference>
<feature type="region of interest" description="Disordered" evidence="1">
    <location>
        <begin position="30"/>
        <end position="63"/>
    </location>
</feature>
<evidence type="ECO:0000313" key="2">
    <source>
        <dbReference type="EMBL" id="KAK0584260.1"/>
    </source>
</evidence>
<name>A0AA39VKW7_ACESA</name>
<protein>
    <submittedName>
        <fullName evidence="2">Uncharacterized protein</fullName>
    </submittedName>
</protein>
<reference evidence="2" key="1">
    <citation type="journal article" date="2022" name="Plant J.">
        <title>Strategies of tolerance reflected in two North American maple genomes.</title>
        <authorList>
            <person name="McEvoy S.L."/>
            <person name="Sezen U.U."/>
            <person name="Trouern-Trend A."/>
            <person name="McMahon S.M."/>
            <person name="Schaberg P.G."/>
            <person name="Yang J."/>
            <person name="Wegrzyn J.L."/>
            <person name="Swenson N.G."/>
        </authorList>
    </citation>
    <scope>NUCLEOTIDE SEQUENCE</scope>
    <source>
        <strain evidence="2">NS2018</strain>
    </source>
</reference>
<dbReference type="EMBL" id="JAUESC010000383">
    <property type="protein sequence ID" value="KAK0584260.1"/>
    <property type="molecule type" value="Genomic_DNA"/>
</dbReference>
<dbReference type="Proteomes" id="UP001168877">
    <property type="component" value="Unassembled WGS sequence"/>
</dbReference>
<evidence type="ECO:0000313" key="3">
    <source>
        <dbReference type="Proteomes" id="UP001168877"/>
    </source>
</evidence>
<dbReference type="PANTHER" id="PTHR35493">
    <property type="entry name" value="STRUCTURAL MAINTENANCE OF CHROMOSOMES PROTEIN"/>
    <property type="match status" value="1"/>
</dbReference>
<proteinExistence type="predicted"/>
<feature type="region of interest" description="Disordered" evidence="1">
    <location>
        <begin position="127"/>
        <end position="170"/>
    </location>
</feature>
<sequence length="170" mass="18645">MVTSLTGQLQYLAEDLAEVKAEKYWARRGLQSHGSCPRTPTYDHEEAANSLEFSSEDATTPGSPDELFLKDLNPCLTPFTAKTKSKEFSSEDATTPGSPDELFLKDLNPCLTPFTAKTKSKEFEAMSYDSSNDGSLSQNSMQMSSEFGFNSHSMNLSKSSQNGSSISKVR</sequence>
<dbReference type="AlphaFoldDB" id="A0AA39VKW7"/>
<feature type="compositionally biased region" description="Low complexity" evidence="1">
    <location>
        <begin position="153"/>
        <end position="170"/>
    </location>
</feature>
<feature type="compositionally biased region" description="Polar residues" evidence="1">
    <location>
        <begin position="51"/>
        <end position="62"/>
    </location>
</feature>
<gene>
    <name evidence="2" type="ORF">LWI29_010197</name>
</gene>
<feature type="compositionally biased region" description="Polar residues" evidence="1">
    <location>
        <begin position="128"/>
        <end position="152"/>
    </location>
</feature>
<reference evidence="2" key="2">
    <citation type="submission" date="2023-06" db="EMBL/GenBank/DDBJ databases">
        <authorList>
            <person name="Swenson N.G."/>
            <person name="Wegrzyn J.L."/>
            <person name="Mcevoy S.L."/>
        </authorList>
    </citation>
    <scope>NUCLEOTIDE SEQUENCE</scope>
    <source>
        <strain evidence="2">NS2018</strain>
        <tissue evidence="2">Leaf</tissue>
    </source>
</reference>
<accession>A0AA39VKW7</accession>
<organism evidence="2 3">
    <name type="scientific">Acer saccharum</name>
    <name type="common">Sugar maple</name>
    <dbReference type="NCBI Taxonomy" id="4024"/>
    <lineage>
        <taxon>Eukaryota</taxon>
        <taxon>Viridiplantae</taxon>
        <taxon>Streptophyta</taxon>
        <taxon>Embryophyta</taxon>
        <taxon>Tracheophyta</taxon>
        <taxon>Spermatophyta</taxon>
        <taxon>Magnoliopsida</taxon>
        <taxon>eudicotyledons</taxon>
        <taxon>Gunneridae</taxon>
        <taxon>Pentapetalae</taxon>
        <taxon>rosids</taxon>
        <taxon>malvids</taxon>
        <taxon>Sapindales</taxon>
        <taxon>Sapindaceae</taxon>
        <taxon>Hippocastanoideae</taxon>
        <taxon>Acereae</taxon>
        <taxon>Acer</taxon>
    </lineage>
</organism>